<reference evidence="3 4" key="1">
    <citation type="submission" date="2018-08" db="EMBL/GenBank/DDBJ databases">
        <title>Proposal of Muricauda 72 sp.nov. and Muricauda NH166 sp.nov., isolated from seawater.</title>
        <authorList>
            <person name="Cheng H."/>
            <person name="Wu Y.-H."/>
            <person name="Guo L.-L."/>
            <person name="Xu X.-W."/>
        </authorList>
    </citation>
    <scope>NUCLEOTIDE SEQUENCE [LARGE SCALE GENOMIC DNA]</scope>
    <source>
        <strain evidence="3 4">KCTC 22173</strain>
    </source>
</reference>
<sequence length="113" mass="13276">MKKNRGNAEHYKWGANCDGWHLLKDDRLSIIEEMMPPNTSEAKHYHTIAQQFFYILKGEAVFELKNGTVRVLEREGIHIEPQTVHQIRNEEKVNLEFLVISEPTSRADRIEME</sequence>
<feature type="domain" description="Cupin type-2" evidence="2">
    <location>
        <begin position="33"/>
        <end position="100"/>
    </location>
</feature>
<accession>A0A3A1N3S4</accession>
<comment type="caution">
    <text evidence="3">The sequence shown here is derived from an EMBL/GenBank/DDBJ whole genome shotgun (WGS) entry which is preliminary data.</text>
</comment>
<dbReference type="InterPro" id="IPR014710">
    <property type="entry name" value="RmlC-like_jellyroll"/>
</dbReference>
<dbReference type="InterPro" id="IPR011051">
    <property type="entry name" value="RmlC_Cupin_sf"/>
</dbReference>
<gene>
    <name evidence="3" type="ORF">D2V08_15920</name>
</gene>
<dbReference type="AlphaFoldDB" id="A0A3A1N3S4"/>
<dbReference type="GO" id="GO:0046872">
    <property type="term" value="F:metal ion binding"/>
    <property type="evidence" value="ECO:0007669"/>
    <property type="project" value="UniProtKB-KW"/>
</dbReference>
<evidence type="ECO:0000313" key="4">
    <source>
        <dbReference type="Proteomes" id="UP000266067"/>
    </source>
</evidence>
<keyword evidence="4" id="KW-1185">Reference proteome</keyword>
<dbReference type="PANTHER" id="PTHR35848">
    <property type="entry name" value="OXALATE-BINDING PROTEIN"/>
    <property type="match status" value="1"/>
</dbReference>
<dbReference type="Proteomes" id="UP000266067">
    <property type="component" value="Unassembled WGS sequence"/>
</dbReference>
<dbReference type="Gene3D" id="2.60.120.10">
    <property type="entry name" value="Jelly Rolls"/>
    <property type="match status" value="1"/>
</dbReference>
<name>A0A3A1N3S4_9FLAO</name>
<dbReference type="InterPro" id="IPR051610">
    <property type="entry name" value="GPI/OXD"/>
</dbReference>
<evidence type="ECO:0000259" key="2">
    <source>
        <dbReference type="Pfam" id="PF07883"/>
    </source>
</evidence>
<evidence type="ECO:0000313" key="3">
    <source>
        <dbReference type="EMBL" id="RIV30571.1"/>
    </source>
</evidence>
<dbReference type="EMBL" id="QXFH01000077">
    <property type="protein sequence ID" value="RIV30571.1"/>
    <property type="molecule type" value="Genomic_DNA"/>
</dbReference>
<organism evidence="3 4">
    <name type="scientific">Flagellimonas lutimaris</name>
    <dbReference type="NCBI Taxonomy" id="475082"/>
    <lineage>
        <taxon>Bacteria</taxon>
        <taxon>Pseudomonadati</taxon>
        <taxon>Bacteroidota</taxon>
        <taxon>Flavobacteriia</taxon>
        <taxon>Flavobacteriales</taxon>
        <taxon>Flavobacteriaceae</taxon>
        <taxon>Flagellimonas</taxon>
    </lineage>
</organism>
<keyword evidence="1" id="KW-0479">Metal-binding</keyword>
<dbReference type="PANTHER" id="PTHR35848:SF9">
    <property type="entry name" value="SLL1358 PROTEIN"/>
    <property type="match status" value="1"/>
</dbReference>
<dbReference type="Pfam" id="PF07883">
    <property type="entry name" value="Cupin_2"/>
    <property type="match status" value="1"/>
</dbReference>
<dbReference type="InterPro" id="IPR013096">
    <property type="entry name" value="Cupin_2"/>
</dbReference>
<dbReference type="RefSeq" id="WP_119609341.1">
    <property type="nucleotide sequence ID" value="NZ_QXFH01000077.1"/>
</dbReference>
<dbReference type="SUPFAM" id="SSF51182">
    <property type="entry name" value="RmlC-like cupins"/>
    <property type="match status" value="1"/>
</dbReference>
<proteinExistence type="predicted"/>
<evidence type="ECO:0000256" key="1">
    <source>
        <dbReference type="ARBA" id="ARBA00022723"/>
    </source>
</evidence>
<protein>
    <submittedName>
        <fullName evidence="3">Cupin domain-containing protein</fullName>
    </submittedName>
</protein>
<dbReference type="OrthoDB" id="9806121at2"/>